<keyword evidence="8 17" id="KW-0732">Signal</keyword>
<dbReference type="PROSITE" id="PS52035">
    <property type="entry name" value="PEPTIDASE_M14"/>
    <property type="match status" value="1"/>
</dbReference>
<evidence type="ECO:0000256" key="13">
    <source>
        <dbReference type="ARBA" id="ARBA00025210"/>
    </source>
</evidence>
<evidence type="ECO:0000256" key="4">
    <source>
        <dbReference type="ARBA" id="ARBA00022525"/>
    </source>
</evidence>
<name>J7S9X9_HUIN7</name>
<feature type="signal peptide" evidence="17">
    <location>
        <begin position="1"/>
        <end position="19"/>
    </location>
</feature>
<dbReference type="RefSeq" id="XP_022466026.1">
    <property type="nucleotide sequence ID" value="XM_022609650.1"/>
</dbReference>
<evidence type="ECO:0000256" key="11">
    <source>
        <dbReference type="ARBA" id="ARBA00023049"/>
    </source>
</evidence>
<keyword evidence="12" id="KW-1015">Disulfide bond</keyword>
<dbReference type="FunFam" id="3.40.630.10:FF:000084">
    <property type="entry name" value="Carboxypeptidase B2"/>
    <property type="match status" value="1"/>
</dbReference>
<evidence type="ECO:0000256" key="8">
    <source>
        <dbReference type="ARBA" id="ARBA00022729"/>
    </source>
</evidence>
<evidence type="ECO:0000313" key="20">
    <source>
        <dbReference type="Proteomes" id="UP000006310"/>
    </source>
</evidence>
<dbReference type="EMBL" id="HE978321">
    <property type="protein sequence ID" value="CCK71781.1"/>
    <property type="molecule type" value="Genomic_DNA"/>
</dbReference>
<comment type="function">
    <text evidence="13">Inactive carboxypeptidase that may play a role in cell wall organization and biogenesis.</text>
</comment>
<evidence type="ECO:0000256" key="7">
    <source>
        <dbReference type="ARBA" id="ARBA00022723"/>
    </source>
</evidence>
<evidence type="ECO:0000256" key="3">
    <source>
        <dbReference type="ARBA" id="ARBA00005988"/>
    </source>
</evidence>
<evidence type="ECO:0000256" key="9">
    <source>
        <dbReference type="ARBA" id="ARBA00022801"/>
    </source>
</evidence>
<protein>
    <recommendedName>
        <fullName evidence="14">Inactive metallocarboxypeptidase ECM14</fullName>
    </recommendedName>
    <alternativeName>
        <fullName evidence="15">Inactive metallocarboxypeptidase ecm14</fullName>
    </alternativeName>
</protein>
<evidence type="ECO:0000259" key="18">
    <source>
        <dbReference type="PROSITE" id="PS52035"/>
    </source>
</evidence>
<dbReference type="STRING" id="1071383.J7S9X9"/>
<dbReference type="GO" id="GO:0008270">
    <property type="term" value="F:zinc ion binding"/>
    <property type="evidence" value="ECO:0007669"/>
    <property type="project" value="InterPro"/>
</dbReference>
<evidence type="ECO:0000256" key="16">
    <source>
        <dbReference type="PROSITE-ProRule" id="PRU01379"/>
    </source>
</evidence>
<comment type="similarity">
    <text evidence="3 16">Belongs to the peptidase M14 family.</text>
</comment>
<evidence type="ECO:0000256" key="14">
    <source>
        <dbReference type="ARBA" id="ARBA00026187"/>
    </source>
</evidence>
<keyword evidence="20" id="KW-1185">Reference proteome</keyword>
<keyword evidence="10" id="KW-0862">Zinc</keyword>
<feature type="domain" description="Peptidase M14" evidence="18">
    <location>
        <begin position="145"/>
        <end position="452"/>
    </location>
</feature>
<dbReference type="eggNOG" id="KOG2650">
    <property type="taxonomic scope" value="Eukaryota"/>
</dbReference>
<evidence type="ECO:0000313" key="19">
    <source>
        <dbReference type="EMBL" id="CCK71781.1"/>
    </source>
</evidence>
<dbReference type="Gene3D" id="3.40.630.10">
    <property type="entry name" value="Zn peptidases"/>
    <property type="match status" value="1"/>
</dbReference>
<dbReference type="GO" id="GO:0005576">
    <property type="term" value="C:extracellular region"/>
    <property type="evidence" value="ECO:0007669"/>
    <property type="project" value="UniProtKB-SubCell"/>
</dbReference>
<dbReference type="CDD" id="cd03860">
    <property type="entry name" value="M14_CP_A-B_like"/>
    <property type="match status" value="1"/>
</dbReference>
<comment type="cofactor">
    <cofactor evidence="1">
        <name>Zn(2+)</name>
        <dbReference type="ChEBI" id="CHEBI:29105"/>
    </cofactor>
</comment>
<evidence type="ECO:0000256" key="1">
    <source>
        <dbReference type="ARBA" id="ARBA00001947"/>
    </source>
</evidence>
<comment type="subcellular location">
    <subcellularLocation>
        <location evidence="2">Secreted</location>
    </subcellularLocation>
</comment>
<dbReference type="OrthoDB" id="3626597at2759"/>
<reference evidence="19 20" key="1">
    <citation type="journal article" date="2011" name="Proc. Natl. Acad. Sci. U.S.A.">
        <title>Evolutionary erosion of yeast sex chromosomes by mating-type switching accidents.</title>
        <authorList>
            <person name="Gordon J.L."/>
            <person name="Armisen D."/>
            <person name="Proux-Wera E."/>
            <person name="Oheigeartaigh S.S."/>
            <person name="Byrne K.P."/>
            <person name="Wolfe K.H."/>
        </authorList>
    </citation>
    <scope>NUCLEOTIDE SEQUENCE [LARGE SCALE GENOMIC DNA]</scope>
    <source>
        <strain evidence="20">ATCC MYA-139 / BCRC 22969 / CBS 8797 / CCRC 22969 / KCTC 17520 / NBRC 10181 / NCYC 3082</strain>
    </source>
</reference>
<dbReference type="PANTHER" id="PTHR11705">
    <property type="entry name" value="PROTEASE FAMILY M14 CARBOXYPEPTIDASE A,B"/>
    <property type="match status" value="1"/>
</dbReference>
<evidence type="ECO:0000256" key="2">
    <source>
        <dbReference type="ARBA" id="ARBA00004613"/>
    </source>
</evidence>
<dbReference type="OMA" id="PPNHKDL"/>
<keyword evidence="9" id="KW-0378">Hydrolase</keyword>
<dbReference type="SMART" id="SM00631">
    <property type="entry name" value="Zn_pept"/>
    <property type="match status" value="1"/>
</dbReference>
<evidence type="ECO:0000256" key="12">
    <source>
        <dbReference type="ARBA" id="ARBA00023157"/>
    </source>
</evidence>
<evidence type="ECO:0000256" key="5">
    <source>
        <dbReference type="ARBA" id="ARBA00022645"/>
    </source>
</evidence>
<sequence>MLLKRISAALVAAVQLCHGMVSYSGEKVVRFWVDADGLEVERRELLSSVLNCSSCSIWTVNSKFMDVHVGNSEDLTAMDSLTSIMHEVIVEDLDSAIRGTFPVADDDLELWETVHASGSQQNFQVGGPDSKLQVFHALSGFFFKEFRDLRTLNIWFALLKETFPQLVEIEEYGETPEGNKLQALHLAAHNQELNPERKTVMSLEGSMQGSRSAYLQLALSRHSCLPNYDTPTGKRETQYLNSLDFIFVPVFNPDGYNYTWTSDRLWRKNRQETYLSSCRGIDIDRSFGYEWSSSDDFPCNENYAGEVPFEAVEARLWSEYLYHVKRDYKIYGFLDLHSYSQEILYPYAYSCESVPRDLENLMELSFGLSKAIRAVSGKHYDVLPACKDRGSDLTPGLGSGSALDFMYHNRAHWAFQIKLRDTGNHGFLLPPKYIEPVGREAYGAFKYFCDFILDPEN</sequence>
<dbReference type="InterPro" id="IPR000834">
    <property type="entry name" value="Peptidase_M14"/>
</dbReference>
<dbReference type="AlphaFoldDB" id="J7S9X9"/>
<gene>
    <name evidence="19" type="primary">KNAG0H03670</name>
    <name evidence="19" type="ordered locus">KNAG_0H03670</name>
</gene>
<accession>J7S9X9</accession>
<dbReference type="HOGENOM" id="CLU_019326_1_0_1"/>
<feature type="chain" id="PRO_5003796547" description="Inactive metallocarboxypeptidase ECM14" evidence="17">
    <location>
        <begin position="20"/>
        <end position="457"/>
    </location>
</feature>
<dbReference type="PANTHER" id="PTHR11705:SF147">
    <property type="entry name" value="INACTIVE METALLOCARBOXYPEPTIDASE ECM14"/>
    <property type="match status" value="1"/>
</dbReference>
<dbReference type="Pfam" id="PF00246">
    <property type="entry name" value="Peptidase_M14"/>
    <property type="match status" value="1"/>
</dbReference>
<organism evidence="19 20">
    <name type="scientific">Huiozyma naganishii (strain ATCC MYA-139 / BCRC 22969 / CBS 8797 / KCTC 17520 / NBRC 10181 / NCYC 3082 / Yp74L-3)</name>
    <name type="common">Yeast</name>
    <name type="synonym">Kazachstania naganishii</name>
    <dbReference type="NCBI Taxonomy" id="1071383"/>
    <lineage>
        <taxon>Eukaryota</taxon>
        <taxon>Fungi</taxon>
        <taxon>Dikarya</taxon>
        <taxon>Ascomycota</taxon>
        <taxon>Saccharomycotina</taxon>
        <taxon>Saccharomycetes</taxon>
        <taxon>Saccharomycetales</taxon>
        <taxon>Saccharomycetaceae</taxon>
        <taxon>Huiozyma</taxon>
    </lineage>
</organism>
<keyword evidence="4" id="KW-0964">Secreted</keyword>
<keyword evidence="7" id="KW-0479">Metal-binding</keyword>
<evidence type="ECO:0000256" key="17">
    <source>
        <dbReference type="SAM" id="SignalP"/>
    </source>
</evidence>
<dbReference type="InterPro" id="IPR057247">
    <property type="entry name" value="CARBOXYPEPT_ZN_2"/>
</dbReference>
<keyword evidence="6" id="KW-0645">Protease</keyword>
<reference evidence="20" key="2">
    <citation type="submission" date="2012-08" db="EMBL/GenBank/DDBJ databases">
        <title>Genome sequence of Kazachstania naganishii.</title>
        <authorList>
            <person name="Gordon J.L."/>
            <person name="Armisen D."/>
            <person name="Proux-Wera E."/>
            <person name="OhEigeartaigh S.S."/>
            <person name="Byrne K.P."/>
            <person name="Wolfe K.H."/>
        </authorList>
    </citation>
    <scope>NUCLEOTIDE SEQUENCE [LARGE SCALE GENOMIC DNA]</scope>
    <source>
        <strain evidence="20">ATCC MYA-139 / BCRC 22969 / CBS 8797 / CCRC 22969 / KCTC 17520 / NBRC 10181 / NCYC 3082</strain>
    </source>
</reference>
<evidence type="ECO:0000256" key="15">
    <source>
        <dbReference type="ARBA" id="ARBA00026213"/>
    </source>
</evidence>
<dbReference type="GeneID" id="34527513"/>
<comment type="caution">
    <text evidence="16">Lacks conserved residue(s) required for the propagation of feature annotation.</text>
</comment>
<evidence type="ECO:0000256" key="6">
    <source>
        <dbReference type="ARBA" id="ARBA00022670"/>
    </source>
</evidence>
<dbReference type="Proteomes" id="UP000006310">
    <property type="component" value="Chromosome 8"/>
</dbReference>
<evidence type="ECO:0000256" key="10">
    <source>
        <dbReference type="ARBA" id="ARBA00022833"/>
    </source>
</evidence>
<proteinExistence type="inferred from homology"/>
<dbReference type="KEGG" id="kng:KNAG_0H03670"/>
<keyword evidence="11" id="KW-0482">Metalloprotease</keyword>
<dbReference type="SUPFAM" id="SSF53187">
    <property type="entry name" value="Zn-dependent exopeptidases"/>
    <property type="match status" value="1"/>
</dbReference>
<dbReference type="GO" id="GO:0004181">
    <property type="term" value="F:metallocarboxypeptidase activity"/>
    <property type="evidence" value="ECO:0007669"/>
    <property type="project" value="InterPro"/>
</dbReference>
<dbReference type="PROSITE" id="PS00133">
    <property type="entry name" value="CARBOXYPEPT_ZN_2"/>
    <property type="match status" value="1"/>
</dbReference>
<keyword evidence="5" id="KW-0121">Carboxypeptidase</keyword>
<dbReference type="GO" id="GO:0006508">
    <property type="term" value="P:proteolysis"/>
    <property type="evidence" value="ECO:0007669"/>
    <property type="project" value="UniProtKB-KW"/>
</dbReference>